<dbReference type="Ensembl" id="ENSMFAT00000079327.1">
    <property type="protein sequence ID" value="ENSMFAP00000060096.1"/>
    <property type="gene ID" value="ENSMFAG00000059005.1"/>
</dbReference>
<protein>
    <recommendedName>
        <fullName evidence="4">Secreted protein</fullName>
    </recommendedName>
</protein>
<evidence type="ECO:0000256" key="1">
    <source>
        <dbReference type="SAM" id="SignalP"/>
    </source>
</evidence>
<dbReference type="AlphaFoldDB" id="A0A7N9D2Q9"/>
<keyword evidence="1" id="KW-0732">Signal</keyword>
<dbReference type="PANTHER" id="PTHR46254:SF3">
    <property type="entry name" value="SECRETED PROTEIN"/>
    <property type="match status" value="1"/>
</dbReference>
<dbReference type="Proteomes" id="UP000233100">
    <property type="component" value="Chromosome 2"/>
</dbReference>
<proteinExistence type="predicted"/>
<evidence type="ECO:0008006" key="4">
    <source>
        <dbReference type="Google" id="ProtNLM"/>
    </source>
</evidence>
<reference evidence="2 3" key="1">
    <citation type="submission" date="2013-03" db="EMBL/GenBank/DDBJ databases">
        <authorList>
            <person name="Warren W."/>
            <person name="Wilson R.K."/>
        </authorList>
    </citation>
    <scope>NUCLEOTIDE SEQUENCE</scope>
</reference>
<feature type="chain" id="PRO_5030856546" description="Secreted protein" evidence="1">
    <location>
        <begin position="18"/>
        <end position="131"/>
    </location>
</feature>
<name>A0A7N9D2Q9_MACFA</name>
<dbReference type="PANTHER" id="PTHR46254">
    <property type="entry name" value="PROTEIN GVQW1-RELATED"/>
    <property type="match status" value="1"/>
</dbReference>
<organism evidence="2 3">
    <name type="scientific">Macaca fascicularis</name>
    <name type="common">Crab-eating macaque</name>
    <name type="synonym">Cynomolgus monkey</name>
    <dbReference type="NCBI Taxonomy" id="9541"/>
    <lineage>
        <taxon>Eukaryota</taxon>
        <taxon>Metazoa</taxon>
        <taxon>Chordata</taxon>
        <taxon>Craniata</taxon>
        <taxon>Vertebrata</taxon>
        <taxon>Euteleostomi</taxon>
        <taxon>Mammalia</taxon>
        <taxon>Eutheria</taxon>
        <taxon>Euarchontoglires</taxon>
        <taxon>Primates</taxon>
        <taxon>Haplorrhini</taxon>
        <taxon>Catarrhini</taxon>
        <taxon>Cercopithecidae</taxon>
        <taxon>Cercopithecinae</taxon>
        <taxon>Macaca</taxon>
    </lineage>
</organism>
<feature type="signal peptide" evidence="1">
    <location>
        <begin position="1"/>
        <end position="17"/>
    </location>
</feature>
<reference evidence="2" key="2">
    <citation type="submission" date="2025-08" db="UniProtKB">
        <authorList>
            <consortium name="Ensembl"/>
        </authorList>
    </citation>
    <scope>IDENTIFICATION</scope>
</reference>
<dbReference type="GeneTree" id="ENSGT00940000164709"/>
<keyword evidence="3" id="KW-1185">Reference proteome</keyword>
<accession>A0A7N9D2Q9</accession>
<sequence>MLFFFFFRWSFALVAQAGVQWCNLGSLQPPPPGFKRFSCLSLPSSWDYRHAPPHLANFVFIVEMGFHHVDQAGLELLSSGDLPASASQSSGHEPPHPALYMFFFFFLNERMNEVCKTREKSSMVLSSEKHN</sequence>
<evidence type="ECO:0000313" key="3">
    <source>
        <dbReference type="Proteomes" id="UP000233100"/>
    </source>
</evidence>
<dbReference type="PRINTS" id="PR02045">
    <property type="entry name" value="F138DOMAIN"/>
</dbReference>
<evidence type="ECO:0000313" key="2">
    <source>
        <dbReference type="Ensembl" id="ENSMFAP00000060096.1"/>
    </source>
</evidence>
<reference evidence="2" key="3">
    <citation type="submission" date="2025-09" db="UniProtKB">
        <authorList>
            <consortium name="Ensembl"/>
        </authorList>
    </citation>
    <scope>IDENTIFICATION</scope>
</reference>